<dbReference type="Proteomes" id="UP000256269">
    <property type="component" value="Unassembled WGS sequence"/>
</dbReference>
<reference evidence="2 3" key="1">
    <citation type="submission" date="2018-08" db="EMBL/GenBank/DDBJ databases">
        <title>Genomic Encyclopedia of Archaeal and Bacterial Type Strains, Phase II (KMG-II): from individual species to whole genera.</title>
        <authorList>
            <person name="Goeker M."/>
        </authorList>
    </citation>
    <scope>NUCLEOTIDE SEQUENCE [LARGE SCALE GENOMIC DNA]</scope>
    <source>
        <strain evidence="2 3">DSM 45791</strain>
    </source>
</reference>
<dbReference type="EMBL" id="QUNO01000035">
    <property type="protein sequence ID" value="REH25995.1"/>
    <property type="molecule type" value="Genomic_DNA"/>
</dbReference>
<keyword evidence="1" id="KW-1133">Transmembrane helix</keyword>
<evidence type="ECO:0000313" key="2">
    <source>
        <dbReference type="EMBL" id="REH25995.1"/>
    </source>
</evidence>
<keyword evidence="3" id="KW-1185">Reference proteome</keyword>
<comment type="caution">
    <text evidence="2">The sequence shown here is derived from an EMBL/GenBank/DDBJ whole genome shotgun (WGS) entry which is preliminary data.</text>
</comment>
<evidence type="ECO:0000256" key="1">
    <source>
        <dbReference type="SAM" id="Phobius"/>
    </source>
</evidence>
<keyword evidence="1" id="KW-0472">Membrane</keyword>
<dbReference type="AlphaFoldDB" id="A0A3E0GSS2"/>
<organism evidence="2 3">
    <name type="scientific">Kutzneria buriramensis</name>
    <dbReference type="NCBI Taxonomy" id="1045776"/>
    <lineage>
        <taxon>Bacteria</taxon>
        <taxon>Bacillati</taxon>
        <taxon>Actinomycetota</taxon>
        <taxon>Actinomycetes</taxon>
        <taxon>Pseudonocardiales</taxon>
        <taxon>Pseudonocardiaceae</taxon>
        <taxon>Kutzneria</taxon>
    </lineage>
</organism>
<proteinExistence type="predicted"/>
<protein>
    <submittedName>
        <fullName evidence="2">Uncharacterized protein</fullName>
    </submittedName>
</protein>
<name>A0A3E0GSS2_9PSEU</name>
<feature type="transmembrane region" description="Helical" evidence="1">
    <location>
        <begin position="39"/>
        <end position="58"/>
    </location>
</feature>
<evidence type="ECO:0000313" key="3">
    <source>
        <dbReference type="Proteomes" id="UP000256269"/>
    </source>
</evidence>
<keyword evidence="1" id="KW-0812">Transmembrane</keyword>
<sequence length="93" mass="10475">MKVRSFLAWPFVVLFDLIRMLLIPAAVVTGGWLWAPLNVALVLTGLAGIYTLIVLSIWRLRLRASLRTLGRGTIVIAGPATEDDYRRRSRRGR</sequence>
<gene>
    <name evidence="2" type="ORF">BCF44_13534</name>
</gene>
<accession>A0A3E0GSS2</accession>
<dbReference type="RefSeq" id="WP_116182084.1">
    <property type="nucleotide sequence ID" value="NZ_CP144375.1"/>
</dbReference>
<feature type="transmembrane region" description="Helical" evidence="1">
    <location>
        <begin position="7"/>
        <end position="33"/>
    </location>
</feature>